<feature type="transmembrane region" description="Helical" evidence="2">
    <location>
        <begin position="33"/>
        <end position="56"/>
    </location>
</feature>
<evidence type="ECO:0000256" key="1">
    <source>
        <dbReference type="SAM" id="MobiDB-lite"/>
    </source>
</evidence>
<keyword evidence="2" id="KW-0472">Membrane</keyword>
<name>A0A1Q5PXF8_9ACTO</name>
<dbReference type="OrthoDB" id="8479889at2"/>
<dbReference type="InterPro" id="IPR025445">
    <property type="entry name" value="DUF4191"/>
</dbReference>
<accession>A0A1Q5PXF8</accession>
<gene>
    <name evidence="3" type="ORF">BSZ40_02035</name>
</gene>
<reference evidence="4" key="1">
    <citation type="submission" date="2016-12" db="EMBL/GenBank/DDBJ databases">
        <authorList>
            <person name="Meng X."/>
        </authorList>
    </citation>
    <scope>NUCLEOTIDE SEQUENCE [LARGE SCALE GENOMIC DNA]</scope>
    <source>
        <strain evidence="4">DSM 20732</strain>
    </source>
</reference>
<dbReference type="EMBL" id="MQVS01000002">
    <property type="protein sequence ID" value="OKL52288.1"/>
    <property type="molecule type" value="Genomic_DNA"/>
</dbReference>
<dbReference type="InParanoid" id="A0A1Q5PXF8"/>
<dbReference type="AlphaFoldDB" id="A0A1Q5PXF8"/>
<organism evidence="3 4">
    <name type="scientific">Buchananella hordeovulneris</name>
    <dbReference type="NCBI Taxonomy" id="52770"/>
    <lineage>
        <taxon>Bacteria</taxon>
        <taxon>Bacillati</taxon>
        <taxon>Actinomycetota</taxon>
        <taxon>Actinomycetes</taxon>
        <taxon>Actinomycetales</taxon>
        <taxon>Actinomycetaceae</taxon>
        <taxon>Buchananella</taxon>
    </lineage>
</organism>
<evidence type="ECO:0008006" key="5">
    <source>
        <dbReference type="Google" id="ProtNLM"/>
    </source>
</evidence>
<evidence type="ECO:0000256" key="2">
    <source>
        <dbReference type="SAM" id="Phobius"/>
    </source>
</evidence>
<proteinExistence type="predicted"/>
<feature type="region of interest" description="Disordered" evidence="1">
    <location>
        <begin position="219"/>
        <end position="245"/>
    </location>
</feature>
<keyword evidence="2" id="KW-1133">Transmembrane helix</keyword>
<evidence type="ECO:0000313" key="3">
    <source>
        <dbReference type="EMBL" id="OKL52288.1"/>
    </source>
</evidence>
<comment type="caution">
    <text evidence="3">The sequence shown here is derived from an EMBL/GenBank/DDBJ whole genome shotgun (WGS) entry which is preliminary data.</text>
</comment>
<sequence>MAKSDTSATPPKKQRWYHNLRDAYRIAKRTYPFIAWLVPLILLGMPVLGAVLGWLANDSLGYAIYWGVLGLLTGAVAAMAVLSIFARRAAFTQLEGMQGAVSAVLEQIRRGWSIESQPAAVSPKTQDIVWRAVGAAGVVLISEGSAARVERLLEDEAKKVRRVAPNVPVHLLQSGREEGQIPLAKLMRAMSALTRQTPRKQRLTKAEIPAVSKRLRALQSRTGLPVPKGVDPFKARPDRKGMRGR</sequence>
<protein>
    <recommendedName>
        <fullName evidence="5">DUF4191 domain-containing protein</fullName>
    </recommendedName>
</protein>
<keyword evidence="2" id="KW-0812">Transmembrane</keyword>
<feature type="transmembrane region" description="Helical" evidence="2">
    <location>
        <begin position="62"/>
        <end position="85"/>
    </location>
</feature>
<dbReference type="Pfam" id="PF13829">
    <property type="entry name" value="DUF4191"/>
    <property type="match status" value="1"/>
</dbReference>
<dbReference type="RefSeq" id="WP_073822833.1">
    <property type="nucleotide sequence ID" value="NZ_MQVS01000002.1"/>
</dbReference>
<dbReference type="STRING" id="52770.BSZ40_02035"/>
<dbReference type="Proteomes" id="UP000185612">
    <property type="component" value="Unassembled WGS sequence"/>
</dbReference>
<feature type="compositionally biased region" description="Basic and acidic residues" evidence="1">
    <location>
        <begin position="231"/>
        <end position="245"/>
    </location>
</feature>
<evidence type="ECO:0000313" key="4">
    <source>
        <dbReference type="Proteomes" id="UP000185612"/>
    </source>
</evidence>
<keyword evidence="4" id="KW-1185">Reference proteome</keyword>